<keyword evidence="2" id="KW-0378">Hydrolase</keyword>
<dbReference type="PANTHER" id="PTHR48081:SF33">
    <property type="entry name" value="KYNURENINE FORMAMIDASE"/>
    <property type="match status" value="1"/>
</dbReference>
<evidence type="ECO:0000313" key="9">
    <source>
        <dbReference type="EMBL" id="PWZ11106.1"/>
    </source>
</evidence>
<evidence type="ECO:0000259" key="8">
    <source>
        <dbReference type="Pfam" id="PF20434"/>
    </source>
</evidence>
<evidence type="ECO:0000256" key="4">
    <source>
        <dbReference type="ARBA" id="ARBA00038928"/>
    </source>
</evidence>
<comment type="subcellular location">
    <subcellularLocation>
        <location evidence="1">Golgi apparatus membrane</location>
        <topology evidence="1">Multi-pass membrane protein</topology>
    </subcellularLocation>
</comment>
<organism evidence="9">
    <name type="scientific">Zea mays</name>
    <name type="common">Maize</name>
    <dbReference type="NCBI Taxonomy" id="4577"/>
    <lineage>
        <taxon>Eukaryota</taxon>
        <taxon>Viridiplantae</taxon>
        <taxon>Streptophyta</taxon>
        <taxon>Embryophyta</taxon>
        <taxon>Tracheophyta</taxon>
        <taxon>Spermatophyta</taxon>
        <taxon>Magnoliopsida</taxon>
        <taxon>Liliopsida</taxon>
        <taxon>Poales</taxon>
        <taxon>Poaceae</taxon>
        <taxon>PACMAD clade</taxon>
        <taxon>Panicoideae</taxon>
        <taxon>Andropogonodae</taxon>
        <taxon>Andropogoneae</taxon>
        <taxon>Tripsacinae</taxon>
        <taxon>Zea</taxon>
    </lineage>
</organism>
<name>A0A3L6DR00_MAIZE</name>
<evidence type="ECO:0000256" key="6">
    <source>
        <dbReference type="SAM" id="MobiDB-lite"/>
    </source>
</evidence>
<dbReference type="EMBL" id="NCVQ01000009">
    <property type="protein sequence ID" value="PWZ11106.1"/>
    <property type="molecule type" value="Genomic_DNA"/>
</dbReference>
<dbReference type="Proteomes" id="UP000251960">
    <property type="component" value="Chromosome 8"/>
</dbReference>
<evidence type="ECO:0000256" key="5">
    <source>
        <dbReference type="ARBA" id="ARBA00049507"/>
    </source>
</evidence>
<dbReference type="GO" id="GO:0010296">
    <property type="term" value="F:prenylcysteine methylesterase activity"/>
    <property type="evidence" value="ECO:0007669"/>
    <property type="project" value="RHEA"/>
</dbReference>
<protein>
    <recommendedName>
        <fullName evidence="4">protein-S-isoprenylcysteine alpha-carbonyl methylesterase</fullName>
        <ecNumber evidence="4">3.1.1.n2</ecNumber>
    </recommendedName>
</protein>
<comment type="similarity">
    <text evidence="3">Belongs to the AB hydrolase superfamily. Isoprenylcysteine methylesterase family.</text>
</comment>
<feature type="region of interest" description="Disordered" evidence="6">
    <location>
        <begin position="24"/>
        <end position="53"/>
    </location>
</feature>
<comment type="caution">
    <text evidence="9">The sequence shown here is derived from an EMBL/GenBank/DDBJ whole genome shotgun (WGS) entry which is preliminary data.</text>
</comment>
<reference evidence="9" key="1">
    <citation type="journal article" date="2018" name="Nat. Genet.">
        <title>Extensive intraspecific gene order and gene structural variations between Mo17 and other maize genomes.</title>
        <authorList>
            <person name="Sun S."/>
            <person name="Zhou Y."/>
            <person name="Chen J."/>
            <person name="Shi J."/>
            <person name="Zhao H."/>
            <person name="Zhao H."/>
            <person name="Song W."/>
            <person name="Zhang M."/>
            <person name="Cui Y."/>
            <person name="Dong X."/>
            <person name="Liu H."/>
            <person name="Ma X."/>
            <person name="Jiao Y."/>
            <person name="Wang B."/>
            <person name="Wei X."/>
            <person name="Stein J.C."/>
            <person name="Glaubitz J.C."/>
            <person name="Lu F."/>
            <person name="Yu G."/>
            <person name="Liang C."/>
            <person name="Fengler K."/>
            <person name="Li B."/>
            <person name="Rafalski A."/>
            <person name="Schnable P.S."/>
            <person name="Ware D.H."/>
            <person name="Buckler E.S."/>
            <person name="Lai J."/>
        </authorList>
    </citation>
    <scope>NUCLEOTIDE SEQUENCE [LARGE SCALE GENOMIC DNA]</scope>
    <source>
        <tissue evidence="9">Seedling</tissue>
    </source>
</reference>
<proteinExistence type="inferred from homology"/>
<dbReference type="ExpressionAtlas" id="A0A3L6DR00">
    <property type="expression patterns" value="baseline and differential"/>
</dbReference>
<dbReference type="InterPro" id="IPR049492">
    <property type="entry name" value="BD-FAE-like_dom"/>
</dbReference>
<keyword evidence="7" id="KW-1133">Transmembrane helix</keyword>
<dbReference type="EC" id="3.1.1.n2" evidence="4"/>
<feature type="domain" description="BD-FAE-like" evidence="8">
    <location>
        <begin position="132"/>
        <end position="245"/>
    </location>
</feature>
<dbReference type="GO" id="GO:0000139">
    <property type="term" value="C:Golgi membrane"/>
    <property type="evidence" value="ECO:0007669"/>
    <property type="project" value="UniProtKB-SubCell"/>
</dbReference>
<dbReference type="Pfam" id="PF20434">
    <property type="entry name" value="BD-FAE"/>
    <property type="match status" value="1"/>
</dbReference>
<sequence>MQLASEHPACGRASAEGEAFVPRSGAQGLRRRTGAAPLDYSSPRSGRAGDGKRTTFREDVGHAAAETYLVTGLAFTLLGYLGVSYRWISQLIALLVYAVLLMPGFIKVGYYYFFSRHVIRSVIYGEQPRNRLDLYIPKDNSKSSPVVAFVTGGAWIIGYKAWGALLGRRLAERGIIVACIDYRNFPQGTISDMVSDASEAISFICNNVVSFGGDPNKIYLMGQSAGAHIAACALLEQAIKESKGENTYWNVAQIKAYFGLSGGYNIQNLVDHFHERGLYRSIFLSETFADVLKQAGGKVELQLYKGKTHTDVFLQDPLRGGRDKLVEDVLSVIHVDDASARERDASAPTPERLVYEWQIKLARQISPF</sequence>
<dbReference type="InterPro" id="IPR029058">
    <property type="entry name" value="AB_hydrolase_fold"/>
</dbReference>
<dbReference type="Gene3D" id="3.40.50.1820">
    <property type="entry name" value="alpha/beta hydrolase"/>
    <property type="match status" value="1"/>
</dbReference>
<evidence type="ECO:0000256" key="2">
    <source>
        <dbReference type="ARBA" id="ARBA00022801"/>
    </source>
</evidence>
<evidence type="ECO:0000256" key="1">
    <source>
        <dbReference type="ARBA" id="ARBA00004653"/>
    </source>
</evidence>
<gene>
    <name evidence="9" type="primary">IMCE_5</name>
    <name evidence="9" type="ORF">Zm00014a_008826</name>
</gene>
<dbReference type="InterPro" id="IPR050300">
    <property type="entry name" value="GDXG_lipolytic_enzyme"/>
</dbReference>
<dbReference type="PANTHER" id="PTHR48081">
    <property type="entry name" value="AB HYDROLASE SUPERFAMILY PROTEIN C4A8.06C"/>
    <property type="match status" value="1"/>
</dbReference>
<dbReference type="SUPFAM" id="SSF53474">
    <property type="entry name" value="alpha/beta-Hydrolases"/>
    <property type="match status" value="1"/>
</dbReference>
<feature type="transmembrane region" description="Helical" evidence="7">
    <location>
        <begin position="94"/>
        <end position="114"/>
    </location>
</feature>
<dbReference type="InterPro" id="IPR019826">
    <property type="entry name" value="Carboxylesterase_B_AS"/>
</dbReference>
<dbReference type="AlphaFoldDB" id="A0A3L6DR00"/>
<keyword evidence="7" id="KW-0812">Transmembrane</keyword>
<feature type="transmembrane region" description="Helical" evidence="7">
    <location>
        <begin position="67"/>
        <end position="88"/>
    </location>
</feature>
<keyword evidence="7" id="KW-0472">Membrane</keyword>
<accession>A0A3L6DR00</accession>
<evidence type="ECO:0000256" key="7">
    <source>
        <dbReference type="SAM" id="Phobius"/>
    </source>
</evidence>
<evidence type="ECO:0000256" key="3">
    <source>
        <dbReference type="ARBA" id="ARBA00038028"/>
    </source>
</evidence>
<comment type="catalytic activity">
    <reaction evidence="5">
        <text>[protein]-C-terminal S-[(2E,6E)-farnesyl]-L-cysteine methyl ester + H2O = [protein]-C-terminal S-[(2E,6E)-farnesyl]-L-cysteine + methanol + H(+)</text>
        <dbReference type="Rhea" id="RHEA:48520"/>
        <dbReference type="Rhea" id="RHEA-COMP:12125"/>
        <dbReference type="Rhea" id="RHEA-COMP:12126"/>
        <dbReference type="ChEBI" id="CHEBI:15377"/>
        <dbReference type="ChEBI" id="CHEBI:15378"/>
        <dbReference type="ChEBI" id="CHEBI:17790"/>
        <dbReference type="ChEBI" id="CHEBI:90510"/>
        <dbReference type="ChEBI" id="CHEBI:90511"/>
        <dbReference type="EC" id="3.1.1.n2"/>
    </reaction>
</comment>
<dbReference type="PROSITE" id="PS00122">
    <property type="entry name" value="CARBOXYLESTERASE_B_1"/>
    <property type="match status" value="1"/>
</dbReference>